<dbReference type="PROSITE" id="PS51257">
    <property type="entry name" value="PROKAR_LIPOPROTEIN"/>
    <property type="match status" value="1"/>
</dbReference>
<organism evidence="2 3">
    <name type="scientific">Dyadobacter koreensis</name>
    <dbReference type="NCBI Taxonomy" id="408657"/>
    <lineage>
        <taxon>Bacteria</taxon>
        <taxon>Pseudomonadati</taxon>
        <taxon>Bacteroidota</taxon>
        <taxon>Cytophagia</taxon>
        <taxon>Cytophagales</taxon>
        <taxon>Spirosomataceae</taxon>
        <taxon>Dyadobacter</taxon>
    </lineage>
</organism>
<dbReference type="RefSeq" id="WP_090331759.1">
    <property type="nucleotide sequence ID" value="NZ_FNXY01000001.1"/>
</dbReference>
<protein>
    <recommendedName>
        <fullName evidence="4">DUF4270 domain-containing protein</fullName>
    </recommendedName>
</protein>
<dbReference type="OrthoDB" id="1092930at2"/>
<evidence type="ECO:0000256" key="1">
    <source>
        <dbReference type="SAM" id="SignalP"/>
    </source>
</evidence>
<dbReference type="STRING" id="408657.SAMN04487995_0588"/>
<gene>
    <name evidence="2" type="ORF">SAMN04487995_0588</name>
</gene>
<dbReference type="Proteomes" id="UP000199532">
    <property type="component" value="Unassembled WGS sequence"/>
</dbReference>
<dbReference type="InterPro" id="IPR025366">
    <property type="entry name" value="DUF4270"/>
</dbReference>
<keyword evidence="1" id="KW-0732">Signal</keyword>
<dbReference type="EMBL" id="FNXY01000001">
    <property type="protein sequence ID" value="SEI42241.1"/>
    <property type="molecule type" value="Genomic_DNA"/>
</dbReference>
<name>A0A1H6QEV5_9BACT</name>
<sequence length="465" mass="50873">MKFTYYSFKGLFSPVSSLLAGLYLCVSLSGCQSGDEINALEQTNPDDFLVLFSDTTTVKLSTVAWDSTMTGGAARMLVGRYVDPFFGKMHSTAFFQPTVVTSFSLPEKAVYDSLVLKLPYDKYYYGDTTKTLNLTVHTLQADILVKSNYFNNNTTTFDETPIGKKSFKPSPNQVNSVRFKLDDVLGKKIFDQSAANLLTTNEQWINIVKGLVVMANAKDDASVIGFKTSSDSTVVELHYHTDEKDGVTKGVGTFKVTAEYNQILADRAGTELAKLPVNSRTALPSEQSGNKVFIQGGPGLMARADFPTLRGLKDVKYSVPNRAFLRITPYKNSVVKGIFGAPATIHVYYCDKNNQFITSSGQPIPLATLGGTSQPTAVVGSYVNDLFTNTEYYLFDVSSQFTSILASESADANGLLFVTSALSANTYPETQTEFAQSLTRLVIGDQKNTVEPGAKLQLYYTTLKP</sequence>
<keyword evidence="3" id="KW-1185">Reference proteome</keyword>
<dbReference type="AlphaFoldDB" id="A0A1H6QEV5"/>
<feature type="signal peptide" evidence="1">
    <location>
        <begin position="1"/>
        <end position="20"/>
    </location>
</feature>
<reference evidence="2 3" key="1">
    <citation type="submission" date="2016-10" db="EMBL/GenBank/DDBJ databases">
        <authorList>
            <person name="de Groot N.N."/>
        </authorList>
    </citation>
    <scope>NUCLEOTIDE SEQUENCE [LARGE SCALE GENOMIC DNA]</scope>
    <source>
        <strain evidence="2 3">DSM 19938</strain>
    </source>
</reference>
<evidence type="ECO:0008006" key="4">
    <source>
        <dbReference type="Google" id="ProtNLM"/>
    </source>
</evidence>
<feature type="chain" id="PRO_5011491127" description="DUF4270 domain-containing protein" evidence="1">
    <location>
        <begin position="21"/>
        <end position="465"/>
    </location>
</feature>
<proteinExistence type="predicted"/>
<evidence type="ECO:0000313" key="2">
    <source>
        <dbReference type="EMBL" id="SEI42241.1"/>
    </source>
</evidence>
<evidence type="ECO:0000313" key="3">
    <source>
        <dbReference type="Proteomes" id="UP000199532"/>
    </source>
</evidence>
<dbReference type="Pfam" id="PF14092">
    <property type="entry name" value="DUF4270"/>
    <property type="match status" value="1"/>
</dbReference>
<accession>A0A1H6QEV5</accession>